<protein>
    <submittedName>
        <fullName evidence="2">Uncharacterized protein</fullName>
    </submittedName>
</protein>
<accession>A0A3G5AFT9</accession>
<proteinExistence type="predicted"/>
<feature type="transmembrane region" description="Helical" evidence="1">
    <location>
        <begin position="6"/>
        <end position="29"/>
    </location>
</feature>
<evidence type="ECO:0000313" key="2">
    <source>
        <dbReference type="EMBL" id="AYV86042.1"/>
    </source>
</evidence>
<keyword evidence="1" id="KW-1133">Transmembrane helix</keyword>
<dbReference type="EMBL" id="MK072492">
    <property type="protein sequence ID" value="AYV86042.1"/>
    <property type="molecule type" value="Genomic_DNA"/>
</dbReference>
<keyword evidence="1" id="KW-0812">Transmembrane</keyword>
<name>A0A3G5AFT9_9VIRU</name>
<organism evidence="2">
    <name type="scientific">Solivirus sp</name>
    <dbReference type="NCBI Taxonomy" id="2487772"/>
    <lineage>
        <taxon>Viruses</taxon>
        <taxon>Pithoviruses</taxon>
    </lineage>
</organism>
<keyword evidence="1" id="KW-0472">Membrane</keyword>
<sequence>MVSTALGASIFFILLLALLVLTTITLFYYDQVQKRNKDTTKSINPFCFRQICASSGTAPDTLNVNQDPQKYNNQVVNYCLTNAIDCGLQGTLGLCASGDTSQVTAAQVTSLADFYNNQYYPRCQYGLGSNQTTPATASGNATVNSTNLVSGPNSDALVNLVQCAKKLNLSSNPNVQALNTICGTLCPGV</sequence>
<gene>
    <name evidence="2" type="ORF">Solivirus4_3</name>
</gene>
<reference evidence="2" key="1">
    <citation type="submission" date="2018-10" db="EMBL/GenBank/DDBJ databases">
        <title>Hidden diversity of soil giant viruses.</title>
        <authorList>
            <person name="Schulz F."/>
            <person name="Alteio L."/>
            <person name="Goudeau D."/>
            <person name="Ryan E.M."/>
            <person name="Malmstrom R.R."/>
            <person name="Blanchard J."/>
            <person name="Woyke T."/>
        </authorList>
    </citation>
    <scope>NUCLEOTIDE SEQUENCE</scope>
    <source>
        <strain evidence="2">SOV1</strain>
    </source>
</reference>
<evidence type="ECO:0000256" key="1">
    <source>
        <dbReference type="SAM" id="Phobius"/>
    </source>
</evidence>